<gene>
    <name evidence="3" type="primary">ureF</name>
    <name evidence="4" type="ORF">J2S01_000413</name>
</gene>
<dbReference type="Pfam" id="PF01730">
    <property type="entry name" value="UreF"/>
    <property type="match status" value="1"/>
</dbReference>
<dbReference type="PANTHER" id="PTHR33620">
    <property type="entry name" value="UREASE ACCESSORY PROTEIN F"/>
    <property type="match status" value="1"/>
</dbReference>
<dbReference type="Proteomes" id="UP001239167">
    <property type="component" value="Unassembled WGS sequence"/>
</dbReference>
<dbReference type="HAMAP" id="MF_01385">
    <property type="entry name" value="UreF"/>
    <property type="match status" value="1"/>
</dbReference>
<evidence type="ECO:0000256" key="2">
    <source>
        <dbReference type="ARBA" id="ARBA00023186"/>
    </source>
</evidence>
<evidence type="ECO:0000256" key="3">
    <source>
        <dbReference type="HAMAP-Rule" id="MF_01385"/>
    </source>
</evidence>
<dbReference type="RefSeq" id="WP_307222641.1">
    <property type="nucleotide sequence ID" value="NZ_CP116940.1"/>
</dbReference>
<comment type="caution">
    <text evidence="4">The sequence shown here is derived from an EMBL/GenBank/DDBJ whole genome shotgun (WGS) entry which is preliminary data.</text>
</comment>
<dbReference type="Gene3D" id="1.10.4190.10">
    <property type="entry name" value="Urease accessory protein UreF"/>
    <property type="match status" value="1"/>
</dbReference>
<protein>
    <recommendedName>
        <fullName evidence="3">Urease accessory protein UreF</fullName>
    </recommendedName>
</protein>
<comment type="subcellular location">
    <subcellularLocation>
        <location evidence="3">Cytoplasm</location>
    </subcellularLocation>
</comment>
<dbReference type="EMBL" id="JAUSUE010000002">
    <property type="protein sequence ID" value="MDQ0202720.1"/>
    <property type="molecule type" value="Genomic_DNA"/>
</dbReference>
<reference evidence="4 5" key="1">
    <citation type="submission" date="2023-07" db="EMBL/GenBank/DDBJ databases">
        <title>Genomic Encyclopedia of Type Strains, Phase IV (KMG-IV): sequencing the most valuable type-strain genomes for metagenomic binning, comparative biology and taxonomic classification.</title>
        <authorList>
            <person name="Goeker M."/>
        </authorList>
    </citation>
    <scope>NUCLEOTIDE SEQUENCE [LARGE SCALE GENOMIC DNA]</scope>
    <source>
        <strain evidence="4 5">DSM 16980</strain>
    </source>
</reference>
<keyword evidence="2 3" id="KW-0143">Chaperone</keyword>
<organism evidence="4 5">
    <name type="scientific">Pectinatus haikarae</name>
    <dbReference type="NCBI Taxonomy" id="349096"/>
    <lineage>
        <taxon>Bacteria</taxon>
        <taxon>Bacillati</taxon>
        <taxon>Bacillota</taxon>
        <taxon>Negativicutes</taxon>
        <taxon>Selenomonadales</taxon>
        <taxon>Selenomonadaceae</taxon>
        <taxon>Pectinatus</taxon>
    </lineage>
</organism>
<evidence type="ECO:0000256" key="1">
    <source>
        <dbReference type="ARBA" id="ARBA00022988"/>
    </source>
</evidence>
<evidence type="ECO:0000313" key="5">
    <source>
        <dbReference type="Proteomes" id="UP001239167"/>
    </source>
</evidence>
<sequence>MNETDRQFLLLQINDALFPIGAYVHSYGLETYIQRGLICDDKSVKEWLMQYMSSSFIYSDMLAVRLAYERALAHDLEGVFLLEKLFLAARAPSELRQAAVKLGSRFIKTIHALPLSSINEVFEQYAAGSCRHIHPAAYGVFCAAAGIVLSDCLFHYMYAQAAGLVNTCVKSVPLSQTAGQQLLRSCSLHWPRLLGMLQLLSIDDFCLSTPGFDIRSMQHEALYSRLYMS</sequence>
<accession>A0ABT9Y4F9</accession>
<name>A0ABT9Y4F9_9FIRM</name>
<comment type="subunit">
    <text evidence="3">UreD, UreF and UreG form a complex that acts as a GTP-hydrolysis-dependent molecular chaperone, activating the urease apoprotein by helping to assemble the nickel containing metallocenter of UreC. The UreE protein probably delivers the nickel.</text>
</comment>
<proteinExistence type="inferred from homology"/>
<keyword evidence="5" id="KW-1185">Reference proteome</keyword>
<keyword evidence="3" id="KW-0963">Cytoplasm</keyword>
<comment type="similarity">
    <text evidence="3">Belongs to the UreF family.</text>
</comment>
<dbReference type="InterPro" id="IPR002639">
    <property type="entry name" value="UreF"/>
</dbReference>
<keyword evidence="1 3" id="KW-0996">Nickel insertion</keyword>
<dbReference type="InterPro" id="IPR038277">
    <property type="entry name" value="UreF_sf"/>
</dbReference>
<dbReference type="PIRSF" id="PIRSF009467">
    <property type="entry name" value="Ureas_acces_UreF"/>
    <property type="match status" value="1"/>
</dbReference>
<comment type="function">
    <text evidence="3">Required for maturation of urease via the functional incorporation of the urease nickel metallocenter.</text>
</comment>
<dbReference type="PANTHER" id="PTHR33620:SF1">
    <property type="entry name" value="UREASE ACCESSORY PROTEIN F"/>
    <property type="match status" value="1"/>
</dbReference>
<evidence type="ECO:0000313" key="4">
    <source>
        <dbReference type="EMBL" id="MDQ0202720.1"/>
    </source>
</evidence>